<dbReference type="eggNOG" id="COG4927">
    <property type="taxonomic scope" value="Bacteria"/>
</dbReference>
<keyword evidence="3" id="KW-1185">Reference proteome</keyword>
<organism evidence="2 3">
    <name type="scientific">Endozoicomonas elysicola</name>
    <dbReference type="NCBI Taxonomy" id="305900"/>
    <lineage>
        <taxon>Bacteria</taxon>
        <taxon>Pseudomonadati</taxon>
        <taxon>Pseudomonadota</taxon>
        <taxon>Gammaproteobacteria</taxon>
        <taxon>Oceanospirillales</taxon>
        <taxon>Endozoicomonadaceae</taxon>
        <taxon>Endozoicomonas</taxon>
    </lineage>
</organism>
<dbReference type="EMBL" id="JOJP01000001">
    <property type="protein sequence ID" value="KEI70304.1"/>
    <property type="molecule type" value="Genomic_DNA"/>
</dbReference>
<evidence type="ECO:0000313" key="2">
    <source>
        <dbReference type="EMBL" id="KEI70304.1"/>
    </source>
</evidence>
<gene>
    <name evidence="2" type="ORF">GV64_05730</name>
</gene>
<dbReference type="PANTHER" id="PTHR34180">
    <property type="entry name" value="PEPTIDASE C45"/>
    <property type="match status" value="1"/>
</dbReference>
<sequence>MKKLLLKGSAKDRGHLHGELMREEIHTVLDYYRSRFLADRAKLQSHVDLLMQQLIAFRPEYQVEMDAIAKASGVEPFWIYCINARSELMSSPVPTECSSIAFPQQGLIGQNWDWAQALEGQLALVDIELESGHRLLTMTEPGMLAKIGMNSAGLGVCLNILPANQKLTGLPVHFLLRALLECQTLQEAKAMIKIHGAGKASHVMVADKKTTIAVELAPDQPWFQSTEQTTYFHTNHYLQPGQALPTTTRTCTETRLKKLQENHQKNPELSLKAIQLLLDNNEQPYPILRPYSYHELTGNGGTLVTLMMDLGRRQMQLREGFNPMINFESYTL</sequence>
<name>A0A081K828_9GAMM</name>
<dbReference type="RefSeq" id="WP_020581155.1">
    <property type="nucleotide sequence ID" value="NZ_JOJP01000001.1"/>
</dbReference>
<evidence type="ECO:0000313" key="3">
    <source>
        <dbReference type="Proteomes" id="UP000027997"/>
    </source>
</evidence>
<proteinExistence type="predicted"/>
<dbReference type="InterPro" id="IPR047801">
    <property type="entry name" value="Peptidase_C45"/>
</dbReference>
<dbReference type="InterPro" id="IPR005079">
    <property type="entry name" value="Peptidase_C45_hydrolase"/>
</dbReference>
<dbReference type="Gene3D" id="1.10.10.2120">
    <property type="match status" value="1"/>
</dbReference>
<comment type="caution">
    <text evidence="2">The sequence shown here is derived from an EMBL/GenBank/DDBJ whole genome shotgun (WGS) entry which is preliminary data.</text>
</comment>
<dbReference type="Pfam" id="PF03417">
    <property type="entry name" value="AAT"/>
    <property type="match status" value="1"/>
</dbReference>
<dbReference type="AlphaFoldDB" id="A0A081K828"/>
<dbReference type="InterPro" id="IPR047794">
    <property type="entry name" value="C45_proenzyme-like"/>
</dbReference>
<dbReference type="NCBIfam" id="NF040521">
    <property type="entry name" value="C45_proenzyme"/>
    <property type="match status" value="1"/>
</dbReference>
<protein>
    <recommendedName>
        <fullName evidence="1">Peptidase C45 hydrolase domain-containing protein</fullName>
    </recommendedName>
</protein>
<dbReference type="PANTHER" id="PTHR34180:SF1">
    <property type="entry name" value="BETA-ALANYL-DOPAMINE_CARCININE HYDROLASE"/>
    <property type="match status" value="1"/>
</dbReference>
<dbReference type="Gene3D" id="3.60.60.10">
    <property type="entry name" value="Penicillin V Acylase, Chain A"/>
    <property type="match status" value="1"/>
</dbReference>
<feature type="domain" description="Peptidase C45 hydrolase" evidence="1">
    <location>
        <begin position="107"/>
        <end position="320"/>
    </location>
</feature>
<accession>A0A081K828</accession>
<reference evidence="2 3" key="1">
    <citation type="submission" date="2014-06" db="EMBL/GenBank/DDBJ databases">
        <title>Whole Genome Sequences of Three Symbiotic Endozoicomonas Bacteria.</title>
        <authorList>
            <person name="Neave M.J."/>
            <person name="Apprill A."/>
            <person name="Voolstra C.R."/>
        </authorList>
    </citation>
    <scope>NUCLEOTIDE SEQUENCE [LARGE SCALE GENOMIC DNA]</scope>
    <source>
        <strain evidence="2 3">DSM 22380</strain>
    </source>
</reference>
<dbReference type="STRING" id="305900.GV64_05730"/>
<evidence type="ECO:0000259" key="1">
    <source>
        <dbReference type="Pfam" id="PF03417"/>
    </source>
</evidence>
<dbReference type="Proteomes" id="UP000027997">
    <property type="component" value="Unassembled WGS sequence"/>
</dbReference>